<keyword evidence="3" id="KW-1185">Reference proteome</keyword>
<evidence type="ECO:0000313" key="2">
    <source>
        <dbReference type="EMBL" id="KAK9135912.1"/>
    </source>
</evidence>
<sequence>MSQKLQLALAFDRLNPHFGFTIIAVDLRCVEANNMVFFEVYYSSKTKEWRSPKNGSVSMVPPGFRSRQCPSVFTGRNKVYWSFVKHVMWFDVDKEDKQTETMEEETEKVACFGLQSKLTEDIIFEEILPRLPIKSIFRFKLVSQKWLNFITHDPLLPTHHSQKGPNTTNDITSSGLFCPRSQLFFSSDDHNHQFKWNKPEFMTGQPDEVLGCCNGLTYGMLPGYLKIFIFNPITKHTVYAPNLLNHSLGFTILAIHNDKRKFKLYSSKTGEWRVFGDDPWYPLPRYHQAQVLNLGFVE</sequence>
<dbReference type="Proteomes" id="UP001420932">
    <property type="component" value="Unassembled WGS sequence"/>
</dbReference>
<comment type="caution">
    <text evidence="2">The sequence shown here is derived from an EMBL/GenBank/DDBJ whole genome shotgun (WGS) entry which is preliminary data.</text>
</comment>
<evidence type="ECO:0000259" key="1">
    <source>
        <dbReference type="Pfam" id="PF00646"/>
    </source>
</evidence>
<feature type="domain" description="F-box" evidence="1">
    <location>
        <begin position="123"/>
        <end position="155"/>
    </location>
</feature>
<reference evidence="2 3" key="1">
    <citation type="submission" date="2024-01" db="EMBL/GenBank/DDBJ databases">
        <title>Genome assemblies of Stephania.</title>
        <authorList>
            <person name="Yang L."/>
        </authorList>
    </citation>
    <scope>NUCLEOTIDE SEQUENCE [LARGE SCALE GENOMIC DNA]</scope>
    <source>
        <strain evidence="2">YNDBR</strain>
        <tissue evidence="2">Leaf</tissue>
    </source>
</reference>
<dbReference type="EMBL" id="JBBNAF010000006">
    <property type="protein sequence ID" value="KAK9135912.1"/>
    <property type="molecule type" value="Genomic_DNA"/>
</dbReference>
<protein>
    <recommendedName>
        <fullName evidence="1">F-box domain-containing protein</fullName>
    </recommendedName>
</protein>
<gene>
    <name evidence="2" type="ORF">Syun_015242</name>
</gene>
<evidence type="ECO:0000313" key="3">
    <source>
        <dbReference type="Proteomes" id="UP001420932"/>
    </source>
</evidence>
<dbReference type="Pfam" id="PF00646">
    <property type="entry name" value="F-box"/>
    <property type="match status" value="1"/>
</dbReference>
<accession>A0AAP0JKY5</accession>
<name>A0AAP0JKY5_9MAGN</name>
<dbReference type="SUPFAM" id="SSF81383">
    <property type="entry name" value="F-box domain"/>
    <property type="match status" value="1"/>
</dbReference>
<dbReference type="PANTHER" id="PTHR31672">
    <property type="entry name" value="BNACNNG10540D PROTEIN"/>
    <property type="match status" value="1"/>
</dbReference>
<proteinExistence type="predicted"/>
<dbReference type="InterPro" id="IPR050796">
    <property type="entry name" value="SCF_F-box_component"/>
</dbReference>
<dbReference type="InterPro" id="IPR001810">
    <property type="entry name" value="F-box_dom"/>
</dbReference>
<dbReference type="InterPro" id="IPR036047">
    <property type="entry name" value="F-box-like_dom_sf"/>
</dbReference>
<dbReference type="AlphaFoldDB" id="A0AAP0JKY5"/>
<organism evidence="2 3">
    <name type="scientific">Stephania yunnanensis</name>
    <dbReference type="NCBI Taxonomy" id="152371"/>
    <lineage>
        <taxon>Eukaryota</taxon>
        <taxon>Viridiplantae</taxon>
        <taxon>Streptophyta</taxon>
        <taxon>Embryophyta</taxon>
        <taxon>Tracheophyta</taxon>
        <taxon>Spermatophyta</taxon>
        <taxon>Magnoliopsida</taxon>
        <taxon>Ranunculales</taxon>
        <taxon>Menispermaceae</taxon>
        <taxon>Menispermoideae</taxon>
        <taxon>Cissampelideae</taxon>
        <taxon>Stephania</taxon>
    </lineage>
</organism>